<protein>
    <submittedName>
        <fullName evidence="2">Uncharacterized protein</fullName>
    </submittedName>
</protein>
<sequence length="272" mass="30280">MKHIPADATSRHSHLCGILQVIPSYERKFDLAPFNCIHLISANIQESCRQSLVANHLAIYLVAVLHSRKFSAPSRLPSPQEGGVTKEVGSNHGDNDLDIGGVWDMDLLARSLRGSCPDFHSLMFDDSRVVRDLEALIRHCSTSGLRKLHTMVFGPEDTPISSILQHSATLEDLLLCRRESGWERNGRSCTQTAAAGYLRLLTGCPKLTRFSLILSGGPLDRDLVDTLQEQIWACRGLQELELKIGFFKGSGRPMIARVQESIEFQCLKSFKL</sequence>
<dbReference type="Gene3D" id="3.80.10.10">
    <property type="entry name" value="Ribonuclease Inhibitor"/>
    <property type="match status" value="1"/>
</dbReference>
<keyword evidence="3" id="KW-1185">Reference proteome</keyword>
<feature type="region of interest" description="Disordered" evidence="1">
    <location>
        <begin position="72"/>
        <end position="92"/>
    </location>
</feature>
<dbReference type="InterPro" id="IPR032675">
    <property type="entry name" value="LRR_dom_sf"/>
</dbReference>
<evidence type="ECO:0000313" key="2">
    <source>
        <dbReference type="EMBL" id="OAQ34370.1"/>
    </source>
</evidence>
<reference evidence="2 3" key="1">
    <citation type="submission" date="2016-05" db="EMBL/GenBank/DDBJ databases">
        <title>Genome sequencing reveals origins of a unique bacterial endosymbiosis in the earliest lineages of terrestrial Fungi.</title>
        <authorList>
            <consortium name="DOE Joint Genome Institute"/>
            <person name="Uehling J."/>
            <person name="Gryganskyi A."/>
            <person name="Hameed K."/>
            <person name="Tschaplinski T."/>
            <person name="Misztal P."/>
            <person name="Wu S."/>
            <person name="Desiro A."/>
            <person name="Vande Pol N."/>
            <person name="Du Z.-Y."/>
            <person name="Zienkiewicz A."/>
            <person name="Zienkiewicz K."/>
            <person name="Morin E."/>
            <person name="Tisserant E."/>
            <person name="Splivallo R."/>
            <person name="Hainaut M."/>
            <person name="Henrissat B."/>
            <person name="Ohm R."/>
            <person name="Kuo A."/>
            <person name="Yan J."/>
            <person name="Lipzen A."/>
            <person name="Nolan M."/>
            <person name="Labutti K."/>
            <person name="Barry K."/>
            <person name="Goldstein A."/>
            <person name="Labbe J."/>
            <person name="Schadt C."/>
            <person name="Tuskan G."/>
            <person name="Grigoriev I."/>
            <person name="Martin F."/>
            <person name="Vilgalys R."/>
            <person name="Bonito G."/>
        </authorList>
    </citation>
    <scope>NUCLEOTIDE SEQUENCE [LARGE SCALE GENOMIC DNA]</scope>
    <source>
        <strain evidence="2 3">AG-77</strain>
    </source>
</reference>
<dbReference type="AlphaFoldDB" id="A0A197KA48"/>
<proteinExistence type="predicted"/>
<evidence type="ECO:0000256" key="1">
    <source>
        <dbReference type="SAM" id="MobiDB-lite"/>
    </source>
</evidence>
<accession>A0A197KA48</accession>
<dbReference type="EMBL" id="KV442017">
    <property type="protein sequence ID" value="OAQ34370.1"/>
    <property type="molecule type" value="Genomic_DNA"/>
</dbReference>
<name>A0A197KA48_9FUNG</name>
<organism evidence="2 3">
    <name type="scientific">Linnemannia elongata AG-77</name>
    <dbReference type="NCBI Taxonomy" id="1314771"/>
    <lineage>
        <taxon>Eukaryota</taxon>
        <taxon>Fungi</taxon>
        <taxon>Fungi incertae sedis</taxon>
        <taxon>Mucoromycota</taxon>
        <taxon>Mortierellomycotina</taxon>
        <taxon>Mortierellomycetes</taxon>
        <taxon>Mortierellales</taxon>
        <taxon>Mortierellaceae</taxon>
        <taxon>Linnemannia</taxon>
    </lineage>
</organism>
<dbReference type="Proteomes" id="UP000078512">
    <property type="component" value="Unassembled WGS sequence"/>
</dbReference>
<gene>
    <name evidence="2" type="ORF">K457DRAFT_14209</name>
</gene>
<evidence type="ECO:0000313" key="3">
    <source>
        <dbReference type="Proteomes" id="UP000078512"/>
    </source>
</evidence>